<dbReference type="AlphaFoldDB" id="A0A3N4HUK8"/>
<evidence type="ECO:0000313" key="1">
    <source>
        <dbReference type="EMBL" id="RPA75671.1"/>
    </source>
</evidence>
<dbReference type="EMBL" id="ML119759">
    <property type="protein sequence ID" value="RPA75671.1"/>
    <property type="molecule type" value="Genomic_DNA"/>
</dbReference>
<dbReference type="Proteomes" id="UP000275078">
    <property type="component" value="Unassembled WGS sequence"/>
</dbReference>
<sequence>MPLLDLFRSHKFHSPQSSSGTFLISDDPLRTPVSRSKVHKHRQWIAPISSPSRSSPYPLEGPIHPPADSVEIRCDYLVKGDAILLGFCSSKRFKLLKRTKMKGPVPHHPPVYLLPKPKAAQLVGFDLEIRRFCDEKLSTGGHVIPDATNSVLRVLYVDLDDKEAPKTGNVWVRRADGKPLSVREMEWICGFCRNVRDMMEKELRAVGSDEWTWRKGEMVKTLCTPEKFQEFVAEQAELERKGKRRVKM</sequence>
<organism evidence="1 2">
    <name type="scientific">Ascobolus immersus RN42</name>
    <dbReference type="NCBI Taxonomy" id="1160509"/>
    <lineage>
        <taxon>Eukaryota</taxon>
        <taxon>Fungi</taxon>
        <taxon>Dikarya</taxon>
        <taxon>Ascomycota</taxon>
        <taxon>Pezizomycotina</taxon>
        <taxon>Pezizomycetes</taxon>
        <taxon>Pezizales</taxon>
        <taxon>Ascobolaceae</taxon>
        <taxon>Ascobolus</taxon>
    </lineage>
</organism>
<reference evidence="1 2" key="1">
    <citation type="journal article" date="2018" name="Nat. Ecol. Evol.">
        <title>Pezizomycetes genomes reveal the molecular basis of ectomycorrhizal truffle lifestyle.</title>
        <authorList>
            <person name="Murat C."/>
            <person name="Payen T."/>
            <person name="Noel B."/>
            <person name="Kuo A."/>
            <person name="Morin E."/>
            <person name="Chen J."/>
            <person name="Kohler A."/>
            <person name="Krizsan K."/>
            <person name="Balestrini R."/>
            <person name="Da Silva C."/>
            <person name="Montanini B."/>
            <person name="Hainaut M."/>
            <person name="Levati E."/>
            <person name="Barry K.W."/>
            <person name="Belfiori B."/>
            <person name="Cichocki N."/>
            <person name="Clum A."/>
            <person name="Dockter R.B."/>
            <person name="Fauchery L."/>
            <person name="Guy J."/>
            <person name="Iotti M."/>
            <person name="Le Tacon F."/>
            <person name="Lindquist E.A."/>
            <person name="Lipzen A."/>
            <person name="Malagnac F."/>
            <person name="Mello A."/>
            <person name="Molinier V."/>
            <person name="Miyauchi S."/>
            <person name="Poulain J."/>
            <person name="Riccioni C."/>
            <person name="Rubini A."/>
            <person name="Sitrit Y."/>
            <person name="Splivallo R."/>
            <person name="Traeger S."/>
            <person name="Wang M."/>
            <person name="Zifcakova L."/>
            <person name="Wipf D."/>
            <person name="Zambonelli A."/>
            <person name="Paolocci F."/>
            <person name="Nowrousian M."/>
            <person name="Ottonello S."/>
            <person name="Baldrian P."/>
            <person name="Spatafora J.W."/>
            <person name="Henrissat B."/>
            <person name="Nagy L.G."/>
            <person name="Aury J.M."/>
            <person name="Wincker P."/>
            <person name="Grigoriev I.V."/>
            <person name="Bonfante P."/>
            <person name="Martin F.M."/>
        </authorList>
    </citation>
    <scope>NUCLEOTIDE SEQUENCE [LARGE SCALE GENOMIC DNA]</scope>
    <source>
        <strain evidence="1 2">RN42</strain>
    </source>
</reference>
<accession>A0A3N4HUK8</accession>
<proteinExistence type="predicted"/>
<keyword evidence="2" id="KW-1185">Reference proteome</keyword>
<evidence type="ECO:0000313" key="2">
    <source>
        <dbReference type="Proteomes" id="UP000275078"/>
    </source>
</evidence>
<protein>
    <submittedName>
        <fullName evidence="1">Uncharacterized protein</fullName>
    </submittedName>
</protein>
<gene>
    <name evidence="1" type="ORF">BJ508DRAFT_331872</name>
</gene>
<name>A0A3N4HUK8_ASCIM</name>